<dbReference type="EMBL" id="VZQQ01000018">
    <property type="protein sequence ID" value="MBC8749158.1"/>
    <property type="molecule type" value="Genomic_DNA"/>
</dbReference>
<evidence type="ECO:0000313" key="1">
    <source>
        <dbReference type="EMBL" id="MBC8749158.1"/>
    </source>
</evidence>
<accession>A0ABR7PSB9</accession>
<evidence type="ECO:0000313" key="2">
    <source>
        <dbReference type="Proteomes" id="UP000736373"/>
    </source>
</evidence>
<organism evidence="1 2">
    <name type="scientific">Paraburkholderia podalyriae</name>
    <dbReference type="NCBI Taxonomy" id="1938811"/>
    <lineage>
        <taxon>Bacteria</taxon>
        <taxon>Pseudomonadati</taxon>
        <taxon>Pseudomonadota</taxon>
        <taxon>Betaproteobacteria</taxon>
        <taxon>Burkholderiales</taxon>
        <taxon>Burkholderiaceae</taxon>
        <taxon>Paraburkholderia</taxon>
    </lineage>
</organism>
<dbReference type="RefSeq" id="WP_187636168.1">
    <property type="nucleotide sequence ID" value="NZ_VZQQ01000018.1"/>
</dbReference>
<keyword evidence="2" id="KW-1185">Reference proteome</keyword>
<protein>
    <submittedName>
        <fullName evidence="1">Uncharacterized protein</fullName>
    </submittedName>
</protein>
<gene>
    <name evidence="1" type="ORF">F6X42_21990</name>
</gene>
<name>A0ABR7PSB9_9BURK</name>
<comment type="caution">
    <text evidence="1">The sequence shown here is derived from an EMBL/GenBank/DDBJ whole genome shotgun (WGS) entry which is preliminary data.</text>
</comment>
<sequence>MKIGFGRAFKSLDVDHLLYADIWNLIASIKPTASKPHGEGTFDAPYGPLGIGDWYWLSQQTVGEATVFIKVADRLIAKWGAAAKGLKSYTSDVTEVPADLFAGDVLKATSHVVSASESADKAREFDPKKQTVYTRKARRVEKVYSTAARRGNCCGGKPAATRTRSPTGTSQEAAFSWRRSCCST</sequence>
<proteinExistence type="predicted"/>
<dbReference type="Proteomes" id="UP000736373">
    <property type="component" value="Unassembled WGS sequence"/>
</dbReference>
<reference evidence="1 2" key="1">
    <citation type="submission" date="2019-09" db="EMBL/GenBank/DDBJ databases">
        <title>Paraburkholderia podalyriae sp. nov., A South African Podalyria-associated rhizobium.</title>
        <authorList>
            <person name="Mavima L."/>
            <person name="Beukes C.W."/>
            <person name="Palmer M."/>
            <person name="De Meyer S.E."/>
            <person name="James E.K."/>
            <person name="Maluk M."/>
            <person name="Avontuur J.R."/>
            <person name="Chan W.Y."/>
            <person name="Venter S.N."/>
            <person name="Steenkamp E.T."/>
        </authorList>
    </citation>
    <scope>NUCLEOTIDE SEQUENCE [LARGE SCALE GENOMIC DNA]</scope>
    <source>
        <strain evidence="1 2">WC7.3b</strain>
    </source>
</reference>